<comment type="caution">
    <text evidence="2">The sequence shown here is derived from an EMBL/GenBank/DDBJ whole genome shotgun (WGS) entry which is preliminary data.</text>
</comment>
<accession>A0A7C9HI39</accession>
<dbReference type="Proteomes" id="UP000480122">
    <property type="component" value="Unassembled WGS sequence"/>
</dbReference>
<keyword evidence="3" id="KW-1185">Reference proteome</keyword>
<proteinExistence type="predicted"/>
<dbReference type="OrthoDB" id="5187898at2"/>
<name>A0A7C9HI39_9MICO</name>
<dbReference type="Pfam" id="PF13400">
    <property type="entry name" value="Tad"/>
    <property type="match status" value="1"/>
</dbReference>
<evidence type="ECO:0000313" key="2">
    <source>
        <dbReference type="EMBL" id="MUN07423.1"/>
    </source>
</evidence>
<dbReference type="EMBL" id="WODA01000018">
    <property type="protein sequence ID" value="MUN07423.1"/>
    <property type="molecule type" value="Genomic_DNA"/>
</dbReference>
<evidence type="ECO:0000259" key="1">
    <source>
        <dbReference type="Pfam" id="PF13400"/>
    </source>
</evidence>
<gene>
    <name evidence="2" type="ORF">GLX25_09885</name>
</gene>
<feature type="domain" description="Putative Flp pilus-assembly TadG-like N-terminal" evidence="1">
    <location>
        <begin position="10"/>
        <end position="55"/>
    </location>
</feature>
<evidence type="ECO:0000313" key="3">
    <source>
        <dbReference type="Proteomes" id="UP000480122"/>
    </source>
</evidence>
<dbReference type="RefSeq" id="WP_155842343.1">
    <property type="nucleotide sequence ID" value="NZ_BAAAIA010000012.1"/>
</dbReference>
<sequence>MTRSLRAERGATATVVALALIPLLGAGAIAVDVGALYAERAQLQNGVDAAALAVAGKCAKKESDCAAPTNMTGTAQTYVTANAAILRDPLANTPLIDTVDNTVTVTADTNVTHILASVLTGTTSTDVSASGSAEWGKPIAGSTLPLAIGVCEFDGNPPIDETETPVKILVEYNTQARATCDETYAPGGFGWLDAVDCIADIDLSGGVVWYKGDRGNSLSKSGCDVASDLAPLIGTTVLIPIYDSYKKVSHECTEANNASGGTVCLRIAKFAAFQLTGFKLSGGNTYVDSGAPTCNGSCRGLQGYFVKYVSVGEAFELGDGEPDGLSVVRMILTDAERADLIG</sequence>
<organism evidence="2 3">
    <name type="scientific">Agromyces luteolus</name>
    <dbReference type="NCBI Taxonomy" id="88373"/>
    <lineage>
        <taxon>Bacteria</taxon>
        <taxon>Bacillati</taxon>
        <taxon>Actinomycetota</taxon>
        <taxon>Actinomycetes</taxon>
        <taxon>Micrococcales</taxon>
        <taxon>Microbacteriaceae</taxon>
        <taxon>Agromyces</taxon>
    </lineage>
</organism>
<dbReference type="InterPro" id="IPR028087">
    <property type="entry name" value="Tad_N"/>
</dbReference>
<protein>
    <recommendedName>
        <fullName evidence="1">Putative Flp pilus-assembly TadG-like N-terminal domain-containing protein</fullName>
    </recommendedName>
</protein>
<reference evidence="2 3" key="1">
    <citation type="submission" date="2019-11" db="EMBL/GenBank/DDBJ databases">
        <title>Agromyces kandeliae sp. nov., isolated from mangrove soil.</title>
        <authorList>
            <person name="Wang R."/>
        </authorList>
    </citation>
    <scope>NUCLEOTIDE SEQUENCE [LARGE SCALE GENOMIC DNA]</scope>
    <source>
        <strain evidence="2 3">JCM 11431</strain>
    </source>
</reference>
<dbReference type="AlphaFoldDB" id="A0A7C9HI39"/>